<dbReference type="eggNOG" id="COG2197">
    <property type="taxonomic scope" value="Bacteria"/>
</dbReference>
<accession>R9KVX3</accession>
<dbReference type="PRINTS" id="PR00038">
    <property type="entry name" value="HTHLUXR"/>
</dbReference>
<dbReference type="HOGENOM" id="CLU_564677_0_0_11"/>
<dbReference type="InterPro" id="IPR016032">
    <property type="entry name" value="Sig_transdc_resp-reg_C-effctor"/>
</dbReference>
<dbReference type="CDD" id="cd06170">
    <property type="entry name" value="LuxR_C_like"/>
    <property type="match status" value="1"/>
</dbReference>
<feature type="domain" description="HTH luxR-type" evidence="5">
    <location>
        <begin position="415"/>
        <end position="480"/>
    </location>
</feature>
<keyword evidence="1" id="KW-0805">Transcription regulation</keyword>
<reference evidence="6 7" key="1">
    <citation type="submission" date="2013-04" db="EMBL/GenBank/DDBJ databases">
        <title>The Genome Sequence of Enterorhabdus caecimuris B7.</title>
        <authorList>
            <consortium name="The Broad Institute Genomics Platform"/>
            <consortium name="The Broad Institute Genome Sequencing Center for Infectious Disease"/>
            <person name="Earl A."/>
            <person name="Xavier R."/>
            <person name="Elson C."/>
            <person name="Duck W."/>
            <person name="Walker B."/>
            <person name="Young S."/>
            <person name="Zeng Q."/>
            <person name="Gargeya S."/>
            <person name="Fitzgerald M."/>
            <person name="Haas B."/>
            <person name="Abouelleil A."/>
            <person name="Allen A.W."/>
            <person name="Alvarado L."/>
            <person name="Arachchi H.M."/>
            <person name="Berlin A.M."/>
            <person name="Chapman S.B."/>
            <person name="Gainer-Dewar J."/>
            <person name="Goldberg J."/>
            <person name="Griggs A."/>
            <person name="Gujja S."/>
            <person name="Hansen M."/>
            <person name="Howarth C."/>
            <person name="Imamovic A."/>
            <person name="Ireland A."/>
            <person name="Larimer J."/>
            <person name="McCowan C."/>
            <person name="Murphy C."/>
            <person name="Pearson M."/>
            <person name="Poon T.W."/>
            <person name="Priest M."/>
            <person name="Roberts A."/>
            <person name="Saif S."/>
            <person name="Shea T."/>
            <person name="Sisk P."/>
            <person name="Sykes S."/>
            <person name="Wortman J."/>
            <person name="Nusbaum C."/>
            <person name="Birren B."/>
        </authorList>
    </citation>
    <scope>NUCLEOTIDE SEQUENCE [LARGE SCALE GENOMIC DNA]</scope>
    <source>
        <strain evidence="6 7">B7</strain>
    </source>
</reference>
<evidence type="ECO:0000313" key="7">
    <source>
        <dbReference type="Proteomes" id="UP000014204"/>
    </source>
</evidence>
<keyword evidence="3" id="KW-0804">Transcription</keyword>
<feature type="transmembrane region" description="Helical" evidence="4">
    <location>
        <begin position="82"/>
        <end position="103"/>
    </location>
</feature>
<dbReference type="STRING" id="1235794.C811_02066"/>
<organism evidence="6 7">
    <name type="scientific">Adlercreutzia caecimuris B7</name>
    <dbReference type="NCBI Taxonomy" id="1235794"/>
    <lineage>
        <taxon>Bacteria</taxon>
        <taxon>Bacillati</taxon>
        <taxon>Actinomycetota</taxon>
        <taxon>Coriobacteriia</taxon>
        <taxon>Eggerthellales</taxon>
        <taxon>Eggerthellaceae</taxon>
        <taxon>Adlercreutzia</taxon>
    </lineage>
</organism>
<comment type="caution">
    <text evidence="6">The sequence shown here is derived from an EMBL/GenBank/DDBJ whole genome shotgun (WGS) entry which is preliminary data.</text>
</comment>
<dbReference type="PANTHER" id="PTHR44688:SF16">
    <property type="entry name" value="DNA-BINDING TRANSCRIPTIONAL ACTIVATOR DEVR_DOSR"/>
    <property type="match status" value="1"/>
</dbReference>
<keyword evidence="4" id="KW-0472">Membrane</keyword>
<keyword evidence="4" id="KW-1133">Transmembrane helix</keyword>
<sequence>MDIASRTNGEGNRRALLIGGVGYGIICGLTFPLMISNTFLREMSLSHGAGDSFGALFFLAYAAAMLALALWHLVGRKPLPRASLVVALGAVLLGNGLMLLRYLSIIEGGWSYAIVTGLSIGFGLAVAELGWMEKIVTMGKADGTLLPRMVSLAYLVGGTAAAFIFLATGPVELTFALLTVLISGALLTRTPNVADEPPSHAPSRSDNVNLVKAISYLAVFSFVFGAVSQMVETSSHSITVIEIQATASIIGAALIFLAASLGRKRIVPISDLYGLLFPVVAGALIALPFITTPWVHGIASVLIFAAFYLSGMNVRIIVSQLCRGDRISLWVYLGCALGVGSLLVIAGVAFGAAVLSQGSPETALALIALISLFILALNPILAHRIEQRASVGADTGDSATAAVPTTQAAENAVEGFAREHSLTARESEVLLLLCQGRTRTYIADELGLSPNTVKGYIRNVYQKSGSVDKQDLLDRVELFRERR</sequence>
<dbReference type="InterPro" id="IPR000792">
    <property type="entry name" value="Tscrpt_reg_LuxR_C"/>
</dbReference>
<feature type="transmembrane region" description="Helical" evidence="4">
    <location>
        <begin position="15"/>
        <end position="35"/>
    </location>
</feature>
<feature type="transmembrane region" description="Helical" evidence="4">
    <location>
        <begin position="297"/>
        <end position="318"/>
    </location>
</feature>
<dbReference type="EMBL" id="ASSY01000009">
    <property type="protein sequence ID" value="EOS50433.1"/>
    <property type="molecule type" value="Genomic_DNA"/>
</dbReference>
<keyword evidence="4" id="KW-0812">Transmembrane</keyword>
<gene>
    <name evidence="6" type="ORF">C811_02066</name>
</gene>
<dbReference type="GO" id="GO:0003677">
    <property type="term" value="F:DNA binding"/>
    <property type="evidence" value="ECO:0007669"/>
    <property type="project" value="UniProtKB-KW"/>
</dbReference>
<feature type="transmembrane region" description="Helical" evidence="4">
    <location>
        <begin position="243"/>
        <end position="261"/>
    </location>
</feature>
<dbReference type="Proteomes" id="UP000014204">
    <property type="component" value="Unassembled WGS sequence"/>
</dbReference>
<evidence type="ECO:0000256" key="2">
    <source>
        <dbReference type="ARBA" id="ARBA00023125"/>
    </source>
</evidence>
<dbReference type="GO" id="GO:0006355">
    <property type="term" value="P:regulation of DNA-templated transcription"/>
    <property type="evidence" value="ECO:0007669"/>
    <property type="project" value="InterPro"/>
</dbReference>
<evidence type="ECO:0000259" key="5">
    <source>
        <dbReference type="PROSITE" id="PS50043"/>
    </source>
</evidence>
<feature type="transmembrane region" description="Helical" evidence="4">
    <location>
        <begin position="330"/>
        <end position="356"/>
    </location>
</feature>
<dbReference type="PATRIC" id="fig|1235794.3.peg.2036"/>
<dbReference type="GeneID" id="82191455"/>
<dbReference type="OrthoDB" id="4069167at2"/>
<dbReference type="SUPFAM" id="SSF46894">
    <property type="entry name" value="C-terminal effector domain of the bipartite response regulators"/>
    <property type="match status" value="1"/>
</dbReference>
<keyword evidence="2" id="KW-0238">DNA-binding</keyword>
<feature type="transmembrane region" description="Helical" evidence="4">
    <location>
        <begin position="55"/>
        <end position="75"/>
    </location>
</feature>
<protein>
    <recommendedName>
        <fullName evidence="5">HTH luxR-type domain-containing protein</fullName>
    </recommendedName>
</protein>
<name>R9KVX3_9ACTN</name>
<dbReference type="RefSeq" id="WP_016310245.1">
    <property type="nucleotide sequence ID" value="NZ_KE159646.1"/>
</dbReference>
<dbReference type="AlphaFoldDB" id="R9KVX3"/>
<evidence type="ECO:0000256" key="1">
    <source>
        <dbReference type="ARBA" id="ARBA00023015"/>
    </source>
</evidence>
<dbReference type="Gene3D" id="1.10.10.10">
    <property type="entry name" value="Winged helix-like DNA-binding domain superfamily/Winged helix DNA-binding domain"/>
    <property type="match status" value="1"/>
</dbReference>
<feature type="transmembrane region" description="Helical" evidence="4">
    <location>
        <begin position="109"/>
        <end position="129"/>
    </location>
</feature>
<evidence type="ECO:0000313" key="6">
    <source>
        <dbReference type="EMBL" id="EOS50433.1"/>
    </source>
</evidence>
<feature type="transmembrane region" description="Helical" evidence="4">
    <location>
        <begin position="362"/>
        <end position="381"/>
    </location>
</feature>
<feature type="transmembrane region" description="Helical" evidence="4">
    <location>
        <begin position="173"/>
        <end position="189"/>
    </location>
</feature>
<dbReference type="Pfam" id="PF00196">
    <property type="entry name" value="GerE"/>
    <property type="match status" value="1"/>
</dbReference>
<dbReference type="SMART" id="SM00421">
    <property type="entry name" value="HTH_LUXR"/>
    <property type="match status" value="1"/>
</dbReference>
<dbReference type="PROSITE" id="PS50043">
    <property type="entry name" value="HTH_LUXR_2"/>
    <property type="match status" value="1"/>
</dbReference>
<feature type="transmembrane region" description="Helical" evidence="4">
    <location>
        <begin position="210"/>
        <end position="231"/>
    </location>
</feature>
<evidence type="ECO:0000256" key="4">
    <source>
        <dbReference type="SAM" id="Phobius"/>
    </source>
</evidence>
<keyword evidence="7" id="KW-1185">Reference proteome</keyword>
<dbReference type="InterPro" id="IPR036388">
    <property type="entry name" value="WH-like_DNA-bd_sf"/>
</dbReference>
<proteinExistence type="predicted"/>
<dbReference type="PANTHER" id="PTHR44688">
    <property type="entry name" value="DNA-BINDING TRANSCRIPTIONAL ACTIVATOR DEVR_DOSR"/>
    <property type="match status" value="1"/>
</dbReference>
<feature type="transmembrane region" description="Helical" evidence="4">
    <location>
        <begin position="273"/>
        <end position="291"/>
    </location>
</feature>
<feature type="transmembrane region" description="Helical" evidence="4">
    <location>
        <begin position="149"/>
        <end position="167"/>
    </location>
</feature>
<evidence type="ECO:0000256" key="3">
    <source>
        <dbReference type="ARBA" id="ARBA00023163"/>
    </source>
</evidence>